<evidence type="ECO:0000313" key="3">
    <source>
        <dbReference type="Proteomes" id="UP000019116"/>
    </source>
</evidence>
<sequence length="448" mass="51438">MATGVAPEPEDGTVVLPDWAMLDRIFCSWLHDGLDVAREAVKKNKTAALVEIDSGHSCFVSFTLAAPPQASSFNLHWPEKQGSDRSTLFAFVRATDKDLILFQVSIPDRIRYLDAPPDLFVYTAAGPSPTVQQLPHRRTKRFLAHKFNTGILQLEAEDRYIIADLSVHPEKKGARAELRVLNSDTREWRIIPEVPAGHLPDLWWTDEVLAFDGRFLCWVDYFSGVVLCDFTKRIDSPVLHFVPFPLRIKYPNDARFPRYFAGRFRSVSISQGMMCYVHIDNDFHETIYSDCHQPKRPKRSPEQRQRPKKITIWTLNMTDGNSKFEWEVHRVINLDCLWAQFGYQALGLPRCLPEFPIVGVDDPDVLCCLLRKKEFEGKAWMIMVDMNHAYLRSCTPYINRQSYCAKCVDAGCSECVKDKNMFPNMPLLPAVFSKYLERPTTISLKKLS</sequence>
<dbReference type="PANTHER" id="PTHR33074:SF93">
    <property type="entry name" value="DUF1618 DOMAIN-CONTAINING PROTEIN"/>
    <property type="match status" value="1"/>
</dbReference>
<organism evidence="2">
    <name type="scientific">Triticum aestivum</name>
    <name type="common">Wheat</name>
    <dbReference type="NCBI Taxonomy" id="4565"/>
    <lineage>
        <taxon>Eukaryota</taxon>
        <taxon>Viridiplantae</taxon>
        <taxon>Streptophyta</taxon>
        <taxon>Embryophyta</taxon>
        <taxon>Tracheophyta</taxon>
        <taxon>Spermatophyta</taxon>
        <taxon>Magnoliopsida</taxon>
        <taxon>Liliopsida</taxon>
        <taxon>Poales</taxon>
        <taxon>Poaceae</taxon>
        <taxon>BOP clade</taxon>
        <taxon>Pooideae</taxon>
        <taxon>Triticodae</taxon>
        <taxon>Triticeae</taxon>
        <taxon>Triticinae</taxon>
        <taxon>Triticum</taxon>
    </lineage>
</organism>
<dbReference type="Proteomes" id="UP000019116">
    <property type="component" value="Chromosome 5D"/>
</dbReference>
<dbReference type="PANTHER" id="PTHR33074">
    <property type="entry name" value="EXPRESSED PROTEIN-RELATED"/>
    <property type="match status" value="1"/>
</dbReference>
<feature type="domain" description="DUF1618" evidence="1">
    <location>
        <begin position="218"/>
        <end position="367"/>
    </location>
</feature>
<reference evidence="2" key="1">
    <citation type="submission" date="2018-08" db="EMBL/GenBank/DDBJ databases">
        <authorList>
            <person name="Rossello M."/>
        </authorList>
    </citation>
    <scope>NUCLEOTIDE SEQUENCE [LARGE SCALE GENOMIC DNA]</scope>
    <source>
        <strain evidence="2">cv. Chinese Spring</strain>
    </source>
</reference>
<keyword evidence="3" id="KW-1185">Reference proteome</keyword>
<dbReference type="InterPro" id="IPR011676">
    <property type="entry name" value="DUF1618"/>
</dbReference>
<name>A0A3B6MYF3_WHEAT</name>
<evidence type="ECO:0000313" key="2">
    <source>
        <dbReference type="EnsemblPlants" id="TraesCS5D02G454400.1.cds1"/>
    </source>
</evidence>
<proteinExistence type="predicted"/>
<dbReference type="Pfam" id="PF07762">
    <property type="entry name" value="DUF1618"/>
    <property type="match status" value="1"/>
</dbReference>
<protein>
    <recommendedName>
        <fullName evidence="1">DUF1618 domain-containing protein</fullName>
    </recommendedName>
</protein>
<dbReference type="Gramene" id="TraesCS5D02G454400.1">
    <property type="protein sequence ID" value="TraesCS5D02G454400.1.cds1"/>
    <property type="gene ID" value="TraesCS5D02G454400"/>
</dbReference>
<dbReference type="OrthoDB" id="683831at2759"/>
<accession>A0A3B6MYF3</accession>
<dbReference type="EnsemblPlants" id="TraesCS5D02G454400.1">
    <property type="protein sequence ID" value="TraesCS5D02G454400.1.cds1"/>
    <property type="gene ID" value="TraesCS5D02G454400"/>
</dbReference>
<reference evidence="2" key="2">
    <citation type="submission" date="2018-10" db="UniProtKB">
        <authorList>
            <consortium name="EnsemblPlants"/>
        </authorList>
    </citation>
    <scope>IDENTIFICATION</scope>
</reference>
<dbReference type="Gramene" id="TraesCS5D03G0996000.1">
    <property type="protein sequence ID" value="TraesCS5D03G0996000.1.CDS1"/>
    <property type="gene ID" value="TraesCS5D03G0996000"/>
</dbReference>
<dbReference type="AlphaFoldDB" id="A0A3B6MYF3"/>
<evidence type="ECO:0000259" key="1">
    <source>
        <dbReference type="Pfam" id="PF07762"/>
    </source>
</evidence>